<gene>
    <name evidence="2" type="ORF">TNIN_232381</name>
    <name evidence="1" type="ORF">TNIN_25001</name>
</gene>
<dbReference type="EMBL" id="BMAV01016350">
    <property type="protein sequence ID" value="GFY67045.1"/>
    <property type="molecule type" value="Genomic_DNA"/>
</dbReference>
<organism evidence="1 3">
    <name type="scientific">Trichonephila inaurata madagascariensis</name>
    <dbReference type="NCBI Taxonomy" id="2747483"/>
    <lineage>
        <taxon>Eukaryota</taxon>
        <taxon>Metazoa</taxon>
        <taxon>Ecdysozoa</taxon>
        <taxon>Arthropoda</taxon>
        <taxon>Chelicerata</taxon>
        <taxon>Arachnida</taxon>
        <taxon>Araneae</taxon>
        <taxon>Araneomorphae</taxon>
        <taxon>Entelegynae</taxon>
        <taxon>Araneoidea</taxon>
        <taxon>Nephilidae</taxon>
        <taxon>Trichonephila</taxon>
        <taxon>Trichonephila inaurata</taxon>
    </lineage>
</organism>
<keyword evidence="3" id="KW-1185">Reference proteome</keyword>
<sequence length="64" mass="7033">ALDFIINLSNRYWRANTAQAIATLIDGVNKLLELPDEIAIYGSNDKKAPRVAIVDSDANALNDF</sequence>
<reference evidence="1" key="1">
    <citation type="submission" date="2020-08" db="EMBL/GenBank/DDBJ databases">
        <title>Multicomponent nature underlies the extraordinary mechanical properties of spider dragline silk.</title>
        <authorList>
            <person name="Kono N."/>
            <person name="Nakamura H."/>
            <person name="Mori M."/>
            <person name="Yoshida Y."/>
            <person name="Ohtoshi R."/>
            <person name="Malay A.D."/>
            <person name="Moran D.A.P."/>
            <person name="Tomita M."/>
            <person name="Numata K."/>
            <person name="Arakawa K."/>
        </authorList>
    </citation>
    <scope>NUCLEOTIDE SEQUENCE</scope>
</reference>
<dbReference type="EMBL" id="BMAV01006892">
    <property type="protein sequence ID" value="GFY49229.1"/>
    <property type="molecule type" value="Genomic_DNA"/>
</dbReference>
<evidence type="ECO:0000313" key="1">
    <source>
        <dbReference type="EMBL" id="GFY49229.1"/>
    </source>
</evidence>
<dbReference type="AlphaFoldDB" id="A0A8X6XB09"/>
<dbReference type="Proteomes" id="UP000886998">
    <property type="component" value="Unassembled WGS sequence"/>
</dbReference>
<evidence type="ECO:0000313" key="2">
    <source>
        <dbReference type="EMBL" id="GFY67045.1"/>
    </source>
</evidence>
<accession>A0A8X6XB09</accession>
<name>A0A8X6XB09_9ARAC</name>
<feature type="non-terminal residue" evidence="1">
    <location>
        <position position="1"/>
    </location>
</feature>
<proteinExistence type="predicted"/>
<protein>
    <submittedName>
        <fullName evidence="1">Uncharacterized protein</fullName>
    </submittedName>
</protein>
<comment type="caution">
    <text evidence="1">The sequence shown here is derived from an EMBL/GenBank/DDBJ whole genome shotgun (WGS) entry which is preliminary data.</text>
</comment>
<evidence type="ECO:0000313" key="3">
    <source>
        <dbReference type="Proteomes" id="UP000886998"/>
    </source>
</evidence>